<evidence type="ECO:0000313" key="2">
    <source>
        <dbReference type="Proteomes" id="UP000321306"/>
    </source>
</evidence>
<sequence length="64" mass="6987">MFWEDRAPDGITGHLLLLFIEGVGFQQCGQQNQGLLVCLGFSDGIGGIHFRQKVSGMVHVDPLC</sequence>
<gene>
    <name evidence="1" type="ORF">DC3_40340</name>
</gene>
<dbReference type="EMBL" id="BJXB01000020">
    <property type="protein sequence ID" value="GEM48399.1"/>
    <property type="molecule type" value="Genomic_DNA"/>
</dbReference>
<reference evidence="1 2" key="1">
    <citation type="submission" date="2019-07" db="EMBL/GenBank/DDBJ databases">
        <title>Whole genome shotgun sequence of Deinococcus cellulosilyticus NBRC 106333.</title>
        <authorList>
            <person name="Hosoyama A."/>
            <person name="Uohara A."/>
            <person name="Ohji S."/>
            <person name="Ichikawa N."/>
        </authorList>
    </citation>
    <scope>NUCLEOTIDE SEQUENCE [LARGE SCALE GENOMIC DNA]</scope>
    <source>
        <strain evidence="1 2">NBRC 106333</strain>
    </source>
</reference>
<dbReference type="AlphaFoldDB" id="A0A511N697"/>
<keyword evidence="2" id="KW-1185">Reference proteome</keyword>
<protein>
    <submittedName>
        <fullName evidence="1">Uncharacterized protein</fullName>
    </submittedName>
</protein>
<comment type="caution">
    <text evidence="1">The sequence shown here is derived from an EMBL/GenBank/DDBJ whole genome shotgun (WGS) entry which is preliminary data.</text>
</comment>
<organism evidence="1 2">
    <name type="scientific">Deinococcus cellulosilyticus (strain DSM 18568 / NBRC 106333 / KACC 11606 / 5516J-15)</name>
    <dbReference type="NCBI Taxonomy" id="1223518"/>
    <lineage>
        <taxon>Bacteria</taxon>
        <taxon>Thermotogati</taxon>
        <taxon>Deinococcota</taxon>
        <taxon>Deinococci</taxon>
        <taxon>Deinococcales</taxon>
        <taxon>Deinococcaceae</taxon>
        <taxon>Deinococcus</taxon>
    </lineage>
</organism>
<name>A0A511N697_DEIC1</name>
<dbReference type="Proteomes" id="UP000321306">
    <property type="component" value="Unassembled WGS sequence"/>
</dbReference>
<evidence type="ECO:0000313" key="1">
    <source>
        <dbReference type="EMBL" id="GEM48399.1"/>
    </source>
</evidence>
<proteinExistence type="predicted"/>
<accession>A0A511N697</accession>